<dbReference type="InterPro" id="IPR017972">
    <property type="entry name" value="Cyt_P450_CS"/>
</dbReference>
<reference evidence="3" key="1">
    <citation type="submission" date="2023-07" db="EMBL/GenBank/DDBJ databases">
        <title>Bacterial whole genome sequence for Sphingobium sp. HBC34.</title>
        <authorList>
            <person name="Le V."/>
            <person name="Ko S.-R."/>
            <person name="Ahn C.-Y."/>
            <person name="Oh H.-M."/>
        </authorList>
    </citation>
    <scope>NUCLEOTIDE SEQUENCE</scope>
    <source>
        <strain evidence="3">HBC34</strain>
    </source>
</reference>
<dbReference type="InterPro" id="IPR002397">
    <property type="entry name" value="Cyt_P450_B"/>
</dbReference>
<name>A0ABT8ZN28_9SPHN</name>
<dbReference type="InterPro" id="IPR001128">
    <property type="entry name" value="Cyt_P450"/>
</dbReference>
<accession>A0ABT8ZN28</accession>
<comment type="similarity">
    <text evidence="1 2">Belongs to the cytochrome P450 family.</text>
</comment>
<comment type="caution">
    <text evidence="3">The sequence shown here is derived from an EMBL/GenBank/DDBJ whole genome shotgun (WGS) entry which is preliminary data.</text>
</comment>
<dbReference type="PANTHER" id="PTHR46696:SF6">
    <property type="entry name" value="P450, PUTATIVE (EUROFUNG)-RELATED"/>
    <property type="match status" value="1"/>
</dbReference>
<evidence type="ECO:0000256" key="2">
    <source>
        <dbReference type="RuleBase" id="RU000461"/>
    </source>
</evidence>
<evidence type="ECO:0000313" key="3">
    <source>
        <dbReference type="EMBL" id="MDO7835611.1"/>
    </source>
</evidence>
<dbReference type="PANTHER" id="PTHR46696">
    <property type="entry name" value="P450, PUTATIVE (EUROFUNG)-RELATED"/>
    <property type="match status" value="1"/>
</dbReference>
<keyword evidence="2" id="KW-0349">Heme</keyword>
<dbReference type="Gene3D" id="1.10.630.10">
    <property type="entry name" value="Cytochrome P450"/>
    <property type="match status" value="1"/>
</dbReference>
<keyword evidence="2" id="KW-0479">Metal-binding</keyword>
<keyword evidence="2" id="KW-0560">Oxidoreductase</keyword>
<sequence length="415" mass="46752">MTDALPGSKFDPMSAEAKADPGKFYSELRAACPFYHREGAKYDFWMLSDYGQIKNEILNDRTVGDWTFKYGNSLRTYAHNTGIVTDTPEHDKWRSFLMPAVVQPTLKSLDPVIKDLAEEIIDAMLAKGGEAELHDDFALPLTGQVMCIMLGAPRENYKLYKHWGDELMMGIYDDPESGRDRAVYPEFAEHFIAMVNERRDLAAKAGVSEPTDEHVGTILSDDFLSRMLAARIDGRPLTDAEIANMCATFLTAGQETSTSLIMNCVWRLQQERETRWERVVANPDLVKIAIEESLRFDPPVLGQCRAATREVEMHGATIPPKGRLFFSIAGANRDPGIFHDPDSFSLDRPLGEAMKHLSFGWGSHLCIGAPLARLDARIGIAALIRRVPTLRMTTGETRRIHPWMNWGRNYMPVSW</sequence>
<dbReference type="PRINTS" id="PR00359">
    <property type="entry name" value="BP450"/>
</dbReference>
<evidence type="ECO:0000313" key="4">
    <source>
        <dbReference type="Proteomes" id="UP001176471"/>
    </source>
</evidence>
<dbReference type="PROSITE" id="PS00086">
    <property type="entry name" value="CYTOCHROME_P450"/>
    <property type="match status" value="1"/>
</dbReference>
<dbReference type="SUPFAM" id="SSF48264">
    <property type="entry name" value="Cytochrome P450"/>
    <property type="match status" value="1"/>
</dbReference>
<dbReference type="Pfam" id="PF00067">
    <property type="entry name" value="p450"/>
    <property type="match status" value="1"/>
</dbReference>
<gene>
    <name evidence="3" type="ORF">Q4610_11205</name>
</gene>
<dbReference type="EMBL" id="JAUQOM010000004">
    <property type="protein sequence ID" value="MDO7835611.1"/>
    <property type="molecule type" value="Genomic_DNA"/>
</dbReference>
<organism evidence="3 4">
    <name type="scientific">Sphingobium cyanobacteriorum</name>
    <dbReference type="NCBI Taxonomy" id="3063954"/>
    <lineage>
        <taxon>Bacteria</taxon>
        <taxon>Pseudomonadati</taxon>
        <taxon>Pseudomonadota</taxon>
        <taxon>Alphaproteobacteria</taxon>
        <taxon>Sphingomonadales</taxon>
        <taxon>Sphingomonadaceae</taxon>
        <taxon>Sphingobium</taxon>
    </lineage>
</organism>
<proteinExistence type="inferred from homology"/>
<keyword evidence="2" id="KW-0408">Iron</keyword>
<evidence type="ECO:0000256" key="1">
    <source>
        <dbReference type="ARBA" id="ARBA00010617"/>
    </source>
</evidence>
<dbReference type="RefSeq" id="WP_304536034.1">
    <property type="nucleotide sequence ID" value="NZ_JAUQOM010000004.1"/>
</dbReference>
<keyword evidence="4" id="KW-1185">Reference proteome</keyword>
<dbReference type="Proteomes" id="UP001176471">
    <property type="component" value="Unassembled WGS sequence"/>
</dbReference>
<keyword evidence="2" id="KW-0503">Monooxygenase</keyword>
<dbReference type="InterPro" id="IPR036396">
    <property type="entry name" value="Cyt_P450_sf"/>
</dbReference>
<protein>
    <submittedName>
        <fullName evidence="3">Cytochrome P450</fullName>
    </submittedName>
</protein>